<dbReference type="InterPro" id="IPR005135">
    <property type="entry name" value="Endo/exonuclease/phosphatase"/>
</dbReference>
<proteinExistence type="predicted"/>
<feature type="domain" description="Endonuclease/exonuclease/phosphatase" evidence="1">
    <location>
        <begin position="4"/>
        <end position="64"/>
    </location>
</feature>
<dbReference type="AlphaFoldDB" id="A0AAP0KN53"/>
<name>A0AAP0KN53_9MAGN</name>
<dbReference type="Proteomes" id="UP001417504">
    <property type="component" value="Unassembled WGS sequence"/>
</dbReference>
<gene>
    <name evidence="2" type="ORF">Sjap_001907</name>
</gene>
<comment type="caution">
    <text evidence="2">The sequence shown here is derived from an EMBL/GenBank/DDBJ whole genome shotgun (WGS) entry which is preliminary data.</text>
</comment>
<dbReference type="GO" id="GO:0006281">
    <property type="term" value="P:DNA repair"/>
    <property type="evidence" value="ECO:0007669"/>
    <property type="project" value="InterPro"/>
</dbReference>
<evidence type="ECO:0000259" key="1">
    <source>
        <dbReference type="Pfam" id="PF03372"/>
    </source>
</evidence>
<dbReference type="GO" id="GO:0003677">
    <property type="term" value="F:DNA binding"/>
    <property type="evidence" value="ECO:0007669"/>
    <property type="project" value="InterPro"/>
</dbReference>
<dbReference type="InterPro" id="IPR036691">
    <property type="entry name" value="Endo/exonu/phosph_ase_sf"/>
</dbReference>
<dbReference type="InterPro" id="IPR020847">
    <property type="entry name" value="AP_endonuclease_F1_BS"/>
</dbReference>
<accession>A0AAP0KN53</accession>
<dbReference type="SUPFAM" id="SSF56219">
    <property type="entry name" value="DNase I-like"/>
    <property type="match status" value="1"/>
</dbReference>
<organism evidence="2 3">
    <name type="scientific">Stephania japonica</name>
    <dbReference type="NCBI Taxonomy" id="461633"/>
    <lineage>
        <taxon>Eukaryota</taxon>
        <taxon>Viridiplantae</taxon>
        <taxon>Streptophyta</taxon>
        <taxon>Embryophyta</taxon>
        <taxon>Tracheophyta</taxon>
        <taxon>Spermatophyta</taxon>
        <taxon>Magnoliopsida</taxon>
        <taxon>Ranunculales</taxon>
        <taxon>Menispermaceae</taxon>
        <taxon>Menispermoideae</taxon>
        <taxon>Cissampelideae</taxon>
        <taxon>Stephania</taxon>
    </lineage>
</organism>
<dbReference type="GO" id="GO:0004519">
    <property type="term" value="F:endonuclease activity"/>
    <property type="evidence" value="ECO:0007669"/>
    <property type="project" value="InterPro"/>
</dbReference>
<evidence type="ECO:0000313" key="2">
    <source>
        <dbReference type="EMBL" id="KAK9154427.1"/>
    </source>
</evidence>
<dbReference type="PROSITE" id="PS00726">
    <property type="entry name" value="AP_NUCLEASE_F1_1"/>
    <property type="match status" value="1"/>
</dbReference>
<sequence length="162" mass="17791">MKIMTWNVRGLGRLVKKVVEKNKPDILVLQETKVETVDRSLLSTIWVSRFKGWVCLPSIGRKGGVETELRQILVFIWAKILALDKLHRDDVENLKGAAQKMIDALALAAAFTASLESNFASCHALIRTGRWGSSLFPLSDGSASGSTVDGTRPRPRCGIISS</sequence>
<keyword evidence="3" id="KW-1185">Reference proteome</keyword>
<evidence type="ECO:0000313" key="3">
    <source>
        <dbReference type="Proteomes" id="UP001417504"/>
    </source>
</evidence>
<reference evidence="2 3" key="1">
    <citation type="submission" date="2024-01" db="EMBL/GenBank/DDBJ databases">
        <title>Genome assemblies of Stephania.</title>
        <authorList>
            <person name="Yang L."/>
        </authorList>
    </citation>
    <scope>NUCLEOTIDE SEQUENCE [LARGE SCALE GENOMIC DNA]</scope>
    <source>
        <strain evidence="2">QJT</strain>
        <tissue evidence="2">Leaf</tissue>
    </source>
</reference>
<protein>
    <recommendedName>
        <fullName evidence="1">Endonuclease/exonuclease/phosphatase domain-containing protein</fullName>
    </recommendedName>
</protein>
<dbReference type="Gene3D" id="3.60.10.10">
    <property type="entry name" value="Endonuclease/exonuclease/phosphatase"/>
    <property type="match status" value="1"/>
</dbReference>
<dbReference type="Pfam" id="PF03372">
    <property type="entry name" value="Exo_endo_phos"/>
    <property type="match status" value="1"/>
</dbReference>
<dbReference type="EMBL" id="JBBNAE010000001">
    <property type="protein sequence ID" value="KAK9154427.1"/>
    <property type="molecule type" value="Genomic_DNA"/>
</dbReference>